<dbReference type="RefSeq" id="WP_094037454.1">
    <property type="nucleotide sequence ID" value="NZ_CP022541.1"/>
</dbReference>
<evidence type="ECO:0000256" key="1">
    <source>
        <dbReference type="ARBA" id="ARBA00006484"/>
    </source>
</evidence>
<dbReference type="PROSITE" id="PS00061">
    <property type="entry name" value="ADH_SHORT"/>
    <property type="match status" value="1"/>
</dbReference>
<dbReference type="EMBL" id="CP022541">
    <property type="protein sequence ID" value="ASP23356.1"/>
    <property type="molecule type" value="Genomic_DNA"/>
</dbReference>
<dbReference type="PANTHER" id="PTHR42760">
    <property type="entry name" value="SHORT-CHAIN DEHYDROGENASES/REDUCTASES FAMILY MEMBER"/>
    <property type="match status" value="1"/>
</dbReference>
<keyword evidence="4" id="KW-1185">Reference proteome</keyword>
<sequence length="264" mass="27474">MNTPRFLSVDLTGRRVLITGAASGIGRVIAEGFLAAGARVHVCDVSDDALGAMAREQPGIGASKADVSDPEAVAGLFDRVEAEFGGLDILVNNAGIAGPTGPVQDIDAEELRRTMAVDVEAMFHCCARAVPLMQNSGGGRVVNLASVAGRLSYSNRTPYAAAKWGVIGFTKSLALEVGRDGIRVNAILPGHVNTSRFRAVVERRAATLGITPQEMEREVLAPVALGSTVECEDIANMALYLCSSFGGAVTGQALSVCGGVEMMR</sequence>
<dbReference type="Proteomes" id="UP000203589">
    <property type="component" value="Plasmid pSMS3-1"/>
</dbReference>
<name>A0A222EAY7_9RHOB</name>
<dbReference type="InterPro" id="IPR002347">
    <property type="entry name" value="SDR_fam"/>
</dbReference>
<dbReference type="EC" id="1.1.1.100" evidence="3"/>
<dbReference type="OrthoDB" id="9804774at2"/>
<dbReference type="KEGG" id="aht:ANTHELSMS3_04968"/>
<evidence type="ECO:0000256" key="2">
    <source>
        <dbReference type="ARBA" id="ARBA00023002"/>
    </source>
</evidence>
<comment type="similarity">
    <text evidence="1">Belongs to the short-chain dehydrogenases/reductases (SDR) family.</text>
</comment>
<dbReference type="FunFam" id="3.40.50.720:FF:000084">
    <property type="entry name" value="Short-chain dehydrogenase reductase"/>
    <property type="match status" value="1"/>
</dbReference>
<dbReference type="Pfam" id="PF13561">
    <property type="entry name" value="adh_short_C2"/>
    <property type="match status" value="1"/>
</dbReference>
<dbReference type="PRINTS" id="PR00081">
    <property type="entry name" value="GDHRDH"/>
</dbReference>
<dbReference type="InterPro" id="IPR036291">
    <property type="entry name" value="NAD(P)-bd_dom_sf"/>
</dbReference>
<accession>A0A222EAY7</accession>
<dbReference type="GO" id="GO:0004316">
    <property type="term" value="F:3-oxoacyl-[acyl-carrier-protein] reductase (NADPH) activity"/>
    <property type="evidence" value="ECO:0007669"/>
    <property type="project" value="UniProtKB-EC"/>
</dbReference>
<dbReference type="InterPro" id="IPR020904">
    <property type="entry name" value="Sc_DH/Rdtase_CS"/>
</dbReference>
<keyword evidence="3" id="KW-0614">Plasmid</keyword>
<dbReference type="PRINTS" id="PR00080">
    <property type="entry name" value="SDRFAMILY"/>
</dbReference>
<dbReference type="NCBIfam" id="NF009466">
    <property type="entry name" value="PRK12826.1-2"/>
    <property type="match status" value="1"/>
</dbReference>
<dbReference type="Gene3D" id="3.40.50.720">
    <property type="entry name" value="NAD(P)-binding Rossmann-like Domain"/>
    <property type="match status" value="1"/>
</dbReference>
<dbReference type="CDD" id="cd05233">
    <property type="entry name" value="SDR_c"/>
    <property type="match status" value="1"/>
</dbReference>
<proteinExistence type="inferred from homology"/>
<keyword evidence="2 3" id="KW-0560">Oxidoreductase</keyword>
<dbReference type="AlphaFoldDB" id="A0A222EAY7"/>
<dbReference type="PANTHER" id="PTHR42760:SF133">
    <property type="entry name" value="3-OXOACYL-[ACYL-CARRIER-PROTEIN] REDUCTASE"/>
    <property type="match status" value="1"/>
</dbReference>
<protein>
    <submittedName>
        <fullName evidence="3">3-ketoacyl-ACP reductase</fullName>
        <ecNumber evidence="3">1.1.1.100</ecNumber>
    </submittedName>
</protein>
<reference evidence="3 4" key="1">
    <citation type="submission" date="2017-07" db="EMBL/GenBank/DDBJ databases">
        <title>Genome Sequence of Antarctobacter heliothermus Strain SMS3 Isolated from a culture of the Diatom Skeletonema marinoi.</title>
        <authorList>
            <person name="Topel M."/>
            <person name="Pinder M.I.M."/>
            <person name="Johansson O.N."/>
            <person name="Kourtchenko O."/>
            <person name="Godhe A."/>
            <person name="Clarke A.K."/>
        </authorList>
    </citation>
    <scope>NUCLEOTIDE SEQUENCE [LARGE SCALE GENOMIC DNA]</scope>
    <source>
        <strain evidence="3 4">SMS3</strain>
        <plasmid evidence="4">Plasmid psms3-1</plasmid>
    </source>
</reference>
<evidence type="ECO:0000313" key="3">
    <source>
        <dbReference type="EMBL" id="ASP23356.1"/>
    </source>
</evidence>
<evidence type="ECO:0000313" key="4">
    <source>
        <dbReference type="Proteomes" id="UP000203589"/>
    </source>
</evidence>
<organism evidence="3 4">
    <name type="scientific">Antarctobacter heliothermus</name>
    <dbReference type="NCBI Taxonomy" id="74033"/>
    <lineage>
        <taxon>Bacteria</taxon>
        <taxon>Pseudomonadati</taxon>
        <taxon>Pseudomonadota</taxon>
        <taxon>Alphaproteobacteria</taxon>
        <taxon>Rhodobacterales</taxon>
        <taxon>Roseobacteraceae</taxon>
        <taxon>Antarctobacter</taxon>
    </lineage>
</organism>
<dbReference type="SUPFAM" id="SSF51735">
    <property type="entry name" value="NAD(P)-binding Rossmann-fold domains"/>
    <property type="match status" value="1"/>
</dbReference>
<geneLocation type="plasmid" evidence="4">
    <name>psms3-1</name>
</geneLocation>
<gene>
    <name evidence="3" type="ORF">ANTHELSMS3_04968</name>
</gene>